<reference evidence="2 3" key="1">
    <citation type="journal article" date="2022" name="G3 (Bethesda)">
        <title>Evaluating Illumina-, Nanopore-, and PacBio-based genome assembly strategies with the bald notothen, Trematomus borchgrevinki.</title>
        <authorList>
            <person name="Rayamajhi N."/>
            <person name="Cheng C.C."/>
            <person name="Catchen J.M."/>
        </authorList>
    </citation>
    <scope>NUCLEOTIDE SEQUENCE [LARGE SCALE GENOMIC DNA]</scope>
    <source>
        <strain evidence="2">AGRC-2024</strain>
    </source>
</reference>
<dbReference type="Proteomes" id="UP001619887">
    <property type="component" value="Unassembled WGS sequence"/>
</dbReference>
<gene>
    <name evidence="2" type="ORF">OYC64_014241</name>
</gene>
<name>A0ABD2H194_PAGBO</name>
<feature type="compositionally biased region" description="Polar residues" evidence="1">
    <location>
        <begin position="62"/>
        <end position="95"/>
    </location>
</feature>
<feature type="region of interest" description="Disordered" evidence="1">
    <location>
        <begin position="1"/>
        <end position="206"/>
    </location>
</feature>
<feature type="compositionally biased region" description="Low complexity" evidence="1">
    <location>
        <begin position="1"/>
        <end position="28"/>
    </location>
</feature>
<dbReference type="AlphaFoldDB" id="A0ABD2H194"/>
<proteinExistence type="predicted"/>
<evidence type="ECO:0000313" key="3">
    <source>
        <dbReference type="Proteomes" id="UP001619887"/>
    </source>
</evidence>
<comment type="caution">
    <text evidence="2">The sequence shown here is derived from an EMBL/GenBank/DDBJ whole genome shotgun (WGS) entry which is preliminary data.</text>
</comment>
<feature type="compositionally biased region" description="Low complexity" evidence="1">
    <location>
        <begin position="35"/>
        <end position="58"/>
    </location>
</feature>
<protein>
    <submittedName>
        <fullName evidence="2">Uncharacterized protein</fullName>
    </submittedName>
</protein>
<evidence type="ECO:0000313" key="2">
    <source>
        <dbReference type="EMBL" id="KAL3059591.1"/>
    </source>
</evidence>
<feature type="compositionally biased region" description="Basic and acidic residues" evidence="1">
    <location>
        <begin position="160"/>
        <end position="179"/>
    </location>
</feature>
<accession>A0ABD2H194</accession>
<dbReference type="EMBL" id="JBIYXZ010002073">
    <property type="protein sequence ID" value="KAL3059591.1"/>
    <property type="molecule type" value="Genomic_DNA"/>
</dbReference>
<sequence>MQPQSLTRQPSQQLQTQQRQQARQSLSQPTPPPAQSQAQPHFQRIQTQPRPQPQLTRPHVQHLSSHRPSPSLTRTNPAPLNQGEQPQDLSTTRPSRGSLLPSREVRDEGVKAEGRRDPASESREVSRGGSNSNSRPSSSLPPRPTGASGAGVGLVTGADGRARLRAEPEAAGDDRELRDIVPQSAVPCPSREETVESRTAVSERVS</sequence>
<evidence type="ECO:0000256" key="1">
    <source>
        <dbReference type="SAM" id="MobiDB-lite"/>
    </source>
</evidence>
<reference evidence="2 3" key="2">
    <citation type="journal article" date="2024" name="G3 (Bethesda)">
        <title>The genome of the cryopelagic Antarctic bald notothen, Trematomus borchgrevinki.</title>
        <authorList>
            <person name="Rayamajhi N."/>
            <person name="Rivera-Colon A.G."/>
            <person name="Minhas B.F."/>
            <person name="Cheng C.C."/>
            <person name="Catchen J.M."/>
        </authorList>
    </citation>
    <scope>NUCLEOTIDE SEQUENCE [LARGE SCALE GENOMIC DNA]</scope>
    <source>
        <strain evidence="2">AGRC-2024</strain>
    </source>
</reference>
<organism evidence="2 3">
    <name type="scientific">Pagothenia borchgrevinki</name>
    <name type="common">Bald rockcod</name>
    <name type="synonym">Trematomus borchgrevinki</name>
    <dbReference type="NCBI Taxonomy" id="8213"/>
    <lineage>
        <taxon>Eukaryota</taxon>
        <taxon>Metazoa</taxon>
        <taxon>Chordata</taxon>
        <taxon>Craniata</taxon>
        <taxon>Vertebrata</taxon>
        <taxon>Euteleostomi</taxon>
        <taxon>Actinopterygii</taxon>
        <taxon>Neopterygii</taxon>
        <taxon>Teleostei</taxon>
        <taxon>Neoteleostei</taxon>
        <taxon>Acanthomorphata</taxon>
        <taxon>Eupercaria</taxon>
        <taxon>Perciformes</taxon>
        <taxon>Notothenioidei</taxon>
        <taxon>Nototheniidae</taxon>
        <taxon>Pagothenia</taxon>
    </lineage>
</organism>
<feature type="compositionally biased region" description="Low complexity" evidence="1">
    <location>
        <begin position="127"/>
        <end position="138"/>
    </location>
</feature>
<keyword evidence="3" id="KW-1185">Reference proteome</keyword>
<feature type="compositionally biased region" description="Basic and acidic residues" evidence="1">
    <location>
        <begin position="103"/>
        <end position="126"/>
    </location>
</feature>